<evidence type="ECO:0000256" key="1">
    <source>
        <dbReference type="ARBA" id="ARBA00000971"/>
    </source>
</evidence>
<protein>
    <recommendedName>
        <fullName evidence="6">Peptidyl-prolyl cis-trans isomerase</fullName>
        <ecNumber evidence="6">5.2.1.8</ecNumber>
    </recommendedName>
</protein>
<evidence type="ECO:0000313" key="9">
    <source>
        <dbReference type="Proteomes" id="UP000636004"/>
    </source>
</evidence>
<dbReference type="SUPFAM" id="SSF54534">
    <property type="entry name" value="FKBP-like"/>
    <property type="match status" value="2"/>
</dbReference>
<dbReference type="EC" id="5.2.1.8" evidence="6"/>
<dbReference type="GO" id="GO:0003755">
    <property type="term" value="F:peptidyl-prolyl cis-trans isomerase activity"/>
    <property type="evidence" value="ECO:0007669"/>
    <property type="project" value="UniProtKB-UniRule"/>
</dbReference>
<comment type="similarity">
    <text evidence="2 6">Belongs to the FKBP-type PPIase family.</text>
</comment>
<proteinExistence type="inferred from homology"/>
<dbReference type="AlphaFoldDB" id="A0A918R377"/>
<name>A0A918R377_9FLAO</name>
<dbReference type="Proteomes" id="UP000636004">
    <property type="component" value="Unassembled WGS sequence"/>
</dbReference>
<evidence type="ECO:0000256" key="3">
    <source>
        <dbReference type="ARBA" id="ARBA00023110"/>
    </source>
</evidence>
<accession>A0A918R377</accession>
<dbReference type="InterPro" id="IPR046357">
    <property type="entry name" value="PPIase_dom_sf"/>
</dbReference>
<reference evidence="8" key="1">
    <citation type="journal article" date="2014" name="Int. J. Syst. Evol. Microbiol.">
        <title>Complete genome sequence of Corynebacterium casei LMG S-19264T (=DSM 44701T), isolated from a smear-ripened cheese.</title>
        <authorList>
            <consortium name="US DOE Joint Genome Institute (JGI-PGF)"/>
            <person name="Walter F."/>
            <person name="Albersmeier A."/>
            <person name="Kalinowski J."/>
            <person name="Ruckert C."/>
        </authorList>
    </citation>
    <scope>NUCLEOTIDE SEQUENCE</scope>
    <source>
        <strain evidence="8">KCTC 12710</strain>
    </source>
</reference>
<feature type="domain" description="PPIase FKBP-type" evidence="7">
    <location>
        <begin position="193"/>
        <end position="275"/>
    </location>
</feature>
<evidence type="ECO:0000256" key="4">
    <source>
        <dbReference type="ARBA" id="ARBA00023235"/>
    </source>
</evidence>
<dbReference type="PROSITE" id="PS51257">
    <property type="entry name" value="PROKAR_LIPOPROTEIN"/>
    <property type="match status" value="1"/>
</dbReference>
<dbReference type="EMBL" id="BMWZ01000004">
    <property type="protein sequence ID" value="GGZ81354.1"/>
    <property type="molecule type" value="Genomic_DNA"/>
</dbReference>
<organism evidence="8 9">
    <name type="scientific">Algibacter mikhailovii</name>
    <dbReference type="NCBI Taxonomy" id="425498"/>
    <lineage>
        <taxon>Bacteria</taxon>
        <taxon>Pseudomonadati</taxon>
        <taxon>Bacteroidota</taxon>
        <taxon>Flavobacteriia</taxon>
        <taxon>Flavobacteriales</taxon>
        <taxon>Flavobacteriaceae</taxon>
        <taxon>Algibacter</taxon>
    </lineage>
</organism>
<gene>
    <name evidence="8" type="ORF">GCM10007028_18560</name>
</gene>
<keyword evidence="3 5" id="KW-0697">Rotamase</keyword>
<dbReference type="InterPro" id="IPR001179">
    <property type="entry name" value="PPIase_FKBP_dom"/>
</dbReference>
<keyword evidence="4 5" id="KW-0413">Isomerase</keyword>
<dbReference type="RefSeq" id="WP_308427714.1">
    <property type="nucleotide sequence ID" value="NZ_BMWZ01000004.1"/>
</dbReference>
<dbReference type="PANTHER" id="PTHR43811">
    <property type="entry name" value="FKBP-TYPE PEPTIDYL-PROLYL CIS-TRANS ISOMERASE FKPA"/>
    <property type="match status" value="1"/>
</dbReference>
<dbReference type="Pfam" id="PF00254">
    <property type="entry name" value="FKBP_C"/>
    <property type="match status" value="2"/>
</dbReference>
<dbReference type="Gene3D" id="3.10.50.40">
    <property type="match status" value="2"/>
</dbReference>
<feature type="domain" description="PPIase FKBP-type" evidence="7">
    <location>
        <begin position="67"/>
        <end position="150"/>
    </location>
</feature>
<evidence type="ECO:0000256" key="6">
    <source>
        <dbReference type="RuleBase" id="RU003915"/>
    </source>
</evidence>
<comment type="caution">
    <text evidence="8">The sequence shown here is derived from an EMBL/GenBank/DDBJ whole genome shotgun (WGS) entry which is preliminary data.</text>
</comment>
<evidence type="ECO:0000256" key="2">
    <source>
        <dbReference type="ARBA" id="ARBA00006577"/>
    </source>
</evidence>
<evidence type="ECO:0000256" key="5">
    <source>
        <dbReference type="PROSITE-ProRule" id="PRU00277"/>
    </source>
</evidence>
<evidence type="ECO:0000259" key="7">
    <source>
        <dbReference type="PROSITE" id="PS50059"/>
    </source>
</evidence>
<evidence type="ECO:0000313" key="8">
    <source>
        <dbReference type="EMBL" id="GGZ81354.1"/>
    </source>
</evidence>
<dbReference type="PROSITE" id="PS50059">
    <property type="entry name" value="FKBP_PPIASE"/>
    <property type="match status" value="2"/>
</dbReference>
<comment type="catalytic activity">
    <reaction evidence="1 5 6">
        <text>[protein]-peptidylproline (omega=180) = [protein]-peptidylproline (omega=0)</text>
        <dbReference type="Rhea" id="RHEA:16237"/>
        <dbReference type="Rhea" id="RHEA-COMP:10747"/>
        <dbReference type="Rhea" id="RHEA-COMP:10748"/>
        <dbReference type="ChEBI" id="CHEBI:83833"/>
        <dbReference type="ChEBI" id="CHEBI:83834"/>
        <dbReference type="EC" id="5.2.1.8"/>
    </reaction>
</comment>
<keyword evidence="9" id="KW-1185">Reference proteome</keyword>
<reference evidence="8" key="2">
    <citation type="submission" date="2020-09" db="EMBL/GenBank/DDBJ databases">
        <authorList>
            <person name="Sun Q."/>
            <person name="Kim S."/>
        </authorList>
    </citation>
    <scope>NUCLEOTIDE SEQUENCE</scope>
    <source>
        <strain evidence="8">KCTC 12710</strain>
    </source>
</reference>
<dbReference type="PANTHER" id="PTHR43811:SF19">
    <property type="entry name" value="39 KDA FK506-BINDING NUCLEAR PROTEIN"/>
    <property type="match status" value="1"/>
</dbReference>
<sequence>MKHILVLLTLVLFASCSSDDTPKDYTSLNEEEIKAYITANNLTAQRSNSGLYYVIDEPGIGENPISTDRVKVSYKGYYTNGTVFDESDDEGISFFLQNVISGWAEGLTYFQEGGSGKLLIPSHLAYGSNDYNNIPGGSVLIFDIELVYVNYVTENDQQINSYLSANNLEAQKTDSGLYYIIDEPGDGAQVTLQDEVSLTYKGYFTNEEVFDESASSVNFNLATLIPGFAEGLTKFKEGGSGTLFIPSHLAYGNSAIGGLPAGSVLIFDVEVISVN</sequence>